<dbReference type="GO" id="GO:0006487">
    <property type="term" value="P:protein N-linked glycosylation"/>
    <property type="evidence" value="ECO:0007669"/>
    <property type="project" value="TreeGrafter"/>
</dbReference>
<comment type="caution">
    <text evidence="13">The sequence shown here is derived from an EMBL/GenBank/DDBJ whole genome shotgun (WGS) entry which is preliminary data.</text>
</comment>
<dbReference type="NCBIfam" id="TIGR01484">
    <property type="entry name" value="HAD-SF-IIB"/>
    <property type="match status" value="1"/>
</dbReference>
<dbReference type="EMBL" id="JFYZ01000014">
    <property type="protein sequence ID" value="EZP80963.1"/>
    <property type="molecule type" value="Genomic_DNA"/>
</dbReference>
<evidence type="ECO:0000256" key="8">
    <source>
        <dbReference type="ARBA" id="ARBA00022842"/>
    </source>
</evidence>
<dbReference type="Proteomes" id="UP000024329">
    <property type="component" value="Unassembled WGS sequence"/>
</dbReference>
<dbReference type="SFLD" id="SFLDS00003">
    <property type="entry name" value="Haloacid_Dehalogenase"/>
    <property type="match status" value="1"/>
</dbReference>
<evidence type="ECO:0000313" key="13">
    <source>
        <dbReference type="EMBL" id="EZP80963.1"/>
    </source>
</evidence>
<dbReference type="Pfam" id="PF03332">
    <property type="entry name" value="PMM"/>
    <property type="match status" value="1"/>
</dbReference>
<accession>A0A031JVZ2</accession>
<feature type="binding site" evidence="12">
    <location>
        <position position="8"/>
    </location>
    <ligand>
        <name>Mg(2+)</name>
        <dbReference type="ChEBI" id="CHEBI:18420"/>
        <label>1</label>
    </ligand>
</feature>
<dbReference type="InterPro" id="IPR043169">
    <property type="entry name" value="PMM_cap"/>
</dbReference>
<keyword evidence="8 12" id="KW-0460">Magnesium</keyword>
<dbReference type="EC" id="5.4.2.8" evidence="5"/>
<dbReference type="GO" id="GO:0006013">
    <property type="term" value="P:mannose metabolic process"/>
    <property type="evidence" value="ECO:0007669"/>
    <property type="project" value="TreeGrafter"/>
</dbReference>
<evidence type="ECO:0000256" key="2">
    <source>
        <dbReference type="ARBA" id="ARBA00004699"/>
    </source>
</evidence>
<feature type="binding site" evidence="11">
    <location>
        <position position="125"/>
    </location>
    <ligand>
        <name>alpha-D-mannose 1-phosphate</name>
        <dbReference type="ChEBI" id="CHEBI:58409"/>
    </ligand>
</feature>
<dbReference type="PANTHER" id="PTHR10466">
    <property type="entry name" value="PHOSPHOMANNOMUTASE"/>
    <property type="match status" value="1"/>
</dbReference>
<dbReference type="SUPFAM" id="SSF56784">
    <property type="entry name" value="HAD-like"/>
    <property type="match status" value="1"/>
</dbReference>
<dbReference type="InterPro" id="IPR036412">
    <property type="entry name" value="HAD-like_sf"/>
</dbReference>
<dbReference type="InterPro" id="IPR023214">
    <property type="entry name" value="HAD_sf"/>
</dbReference>
<dbReference type="RefSeq" id="WP_004212890.1">
    <property type="nucleotide sequence ID" value="NZ_JFYZ01000014.1"/>
</dbReference>
<dbReference type="GO" id="GO:0016791">
    <property type="term" value="F:phosphatase activity"/>
    <property type="evidence" value="ECO:0007669"/>
    <property type="project" value="UniProtKB-ARBA"/>
</dbReference>
<dbReference type="PANTHER" id="PTHR10466:SF0">
    <property type="entry name" value="PHOSPHOMANNOMUTASE"/>
    <property type="match status" value="1"/>
</dbReference>
<dbReference type="GO" id="GO:0046872">
    <property type="term" value="F:metal ion binding"/>
    <property type="evidence" value="ECO:0007669"/>
    <property type="project" value="UniProtKB-KW"/>
</dbReference>
<dbReference type="PATRIC" id="fig|158500.4.peg.3088"/>
<dbReference type="Gene3D" id="3.30.1240.20">
    <property type="match status" value="1"/>
</dbReference>
<comment type="subcellular location">
    <subcellularLocation>
        <location evidence="1">Cytoplasm</location>
    </subcellularLocation>
</comment>
<evidence type="ECO:0000256" key="3">
    <source>
        <dbReference type="ARBA" id="ARBA00009736"/>
    </source>
</evidence>
<protein>
    <recommendedName>
        <fullName evidence="5">phosphomannomutase</fullName>
        <ecNumber evidence="5">5.4.2.8</ecNumber>
    </recommendedName>
</protein>
<evidence type="ECO:0000256" key="4">
    <source>
        <dbReference type="ARBA" id="ARBA00011738"/>
    </source>
</evidence>
<keyword evidence="6" id="KW-0963">Cytoplasm</keyword>
<feature type="binding site" evidence="11">
    <location>
        <position position="176"/>
    </location>
    <ligand>
        <name>alpha-D-mannose 1-phosphate</name>
        <dbReference type="ChEBI" id="CHEBI:58409"/>
    </ligand>
</feature>
<evidence type="ECO:0000256" key="1">
    <source>
        <dbReference type="ARBA" id="ARBA00004496"/>
    </source>
</evidence>
<organism evidence="13 14">
    <name type="scientific">Novosphingobium resinovorum</name>
    <dbReference type="NCBI Taxonomy" id="158500"/>
    <lineage>
        <taxon>Bacteria</taxon>
        <taxon>Pseudomonadati</taxon>
        <taxon>Pseudomonadota</taxon>
        <taxon>Alphaproteobacteria</taxon>
        <taxon>Sphingomonadales</taxon>
        <taxon>Sphingomonadaceae</taxon>
        <taxon>Novosphingobium</taxon>
    </lineage>
</organism>
<dbReference type="AlphaFoldDB" id="A0A031JVZ2"/>
<comment type="subunit">
    <text evidence="4">Homodimer.</text>
</comment>
<dbReference type="GO" id="GO:0005829">
    <property type="term" value="C:cytosol"/>
    <property type="evidence" value="ECO:0007669"/>
    <property type="project" value="TreeGrafter"/>
</dbReference>
<name>A0A031JVZ2_9SPHN</name>
<evidence type="ECO:0000256" key="7">
    <source>
        <dbReference type="ARBA" id="ARBA00022723"/>
    </source>
</evidence>
<dbReference type="GO" id="GO:0004615">
    <property type="term" value="F:phosphomannomutase activity"/>
    <property type="evidence" value="ECO:0007669"/>
    <property type="project" value="UniProtKB-EC"/>
</dbReference>
<keyword evidence="9" id="KW-0413">Isomerase</keyword>
<feature type="binding site" evidence="12">
    <location>
        <position position="209"/>
    </location>
    <ligand>
        <name>Mg(2+)</name>
        <dbReference type="ChEBI" id="CHEBI:18420"/>
        <label>1</label>
    </ligand>
</feature>
<evidence type="ECO:0000256" key="10">
    <source>
        <dbReference type="PIRSR" id="PIRSR605002-1"/>
    </source>
</evidence>
<reference evidence="13 14" key="1">
    <citation type="submission" date="2014-03" db="EMBL/GenBank/DDBJ databases">
        <title>Whole genome sequence of Novosphingobium resinovorum KF1.</title>
        <authorList>
            <person name="Gan H.M."/>
            <person name="Gan H.Y."/>
            <person name="Chew T.H."/>
            <person name="Savka M.A."/>
        </authorList>
    </citation>
    <scope>NUCLEOTIDE SEQUENCE [LARGE SCALE GENOMIC DNA]</scope>
    <source>
        <strain evidence="13 14">KF1</strain>
    </source>
</reference>
<gene>
    <name evidence="13" type="ORF">BV97_03017</name>
</gene>
<evidence type="ECO:0000256" key="5">
    <source>
        <dbReference type="ARBA" id="ARBA00012730"/>
    </source>
</evidence>
<feature type="binding site" evidence="11">
    <location>
        <position position="178"/>
    </location>
    <ligand>
        <name>alpha-D-mannose 1-phosphate</name>
        <dbReference type="ChEBI" id="CHEBI:58409"/>
    </ligand>
</feature>
<comment type="pathway">
    <text evidence="2">Nucleotide-sugar biosynthesis; GDP-alpha-D-mannose biosynthesis; alpha-D-mannose 1-phosphate from D-fructose 6-phosphate: step 2/2.</text>
</comment>
<feature type="active site" description="Proton donor/acceptor" evidence="10">
    <location>
        <position position="10"/>
    </location>
</feature>
<comment type="cofactor">
    <cofactor evidence="12">
        <name>Mg(2+)</name>
        <dbReference type="ChEBI" id="CHEBI:18420"/>
    </cofactor>
</comment>
<sequence length="249" mass="27072">MKWLIAFDLDGTLAESKRPLSEDMAAILARLLAITDVAVISGGDWPQFEKQIASRLPAGVALDRLWLMPTTGTKLYRFINGAWRAVYAELFDDAEKAKIRTAFDQALTDAGLADERIWGERIEDRGSQITFSGLGQAAPLKEKEAWDPDRKKRTALQATLRAKLPELSINLGGTTSIDVTRAGIDKGYGLKRLSAESGVPLDGMLFIGDAIFPGGNDYPAAEIGLDTVRVRDVAETTAVVTAIIACLHR</sequence>
<evidence type="ECO:0000256" key="9">
    <source>
        <dbReference type="ARBA" id="ARBA00023235"/>
    </source>
</evidence>
<proteinExistence type="inferred from homology"/>
<dbReference type="SFLD" id="SFLDG01140">
    <property type="entry name" value="C2.B:_Phosphomannomutase_and_P"/>
    <property type="match status" value="1"/>
</dbReference>
<dbReference type="InterPro" id="IPR006379">
    <property type="entry name" value="HAD-SF_hydro_IIB"/>
</dbReference>
<keyword evidence="7 12" id="KW-0479">Metal-binding</keyword>
<comment type="similarity">
    <text evidence="3">Belongs to the eukaryotic PMM family.</text>
</comment>
<dbReference type="GO" id="GO:0009298">
    <property type="term" value="P:GDP-mannose biosynthetic process"/>
    <property type="evidence" value="ECO:0007669"/>
    <property type="project" value="UniProtKB-UniPathway"/>
</dbReference>
<dbReference type="InterPro" id="IPR005002">
    <property type="entry name" value="PMM"/>
</dbReference>
<dbReference type="Gene3D" id="3.40.50.1000">
    <property type="entry name" value="HAD superfamily/HAD-like"/>
    <property type="match status" value="1"/>
</dbReference>
<feature type="active site" description="Nucleophile" evidence="10">
    <location>
        <position position="8"/>
    </location>
</feature>
<dbReference type="SFLD" id="SFLDG01143">
    <property type="entry name" value="C2.B.3:_Phosphomannomutase_Lik"/>
    <property type="match status" value="1"/>
</dbReference>
<evidence type="ECO:0000256" key="6">
    <source>
        <dbReference type="ARBA" id="ARBA00022490"/>
    </source>
</evidence>
<evidence type="ECO:0000256" key="12">
    <source>
        <dbReference type="PIRSR" id="PIRSR605002-3"/>
    </source>
</evidence>
<feature type="binding site" evidence="12">
    <location>
        <position position="10"/>
    </location>
    <ligand>
        <name>Mg(2+)</name>
        <dbReference type="ChEBI" id="CHEBI:18420"/>
        <label>1</label>
    </ligand>
</feature>
<dbReference type="UniPathway" id="UPA00126">
    <property type="reaction ID" value="UER00424"/>
</dbReference>
<evidence type="ECO:0000256" key="11">
    <source>
        <dbReference type="PIRSR" id="PIRSR605002-2"/>
    </source>
</evidence>
<dbReference type="eggNOG" id="COG0561">
    <property type="taxonomic scope" value="Bacteria"/>
</dbReference>
<evidence type="ECO:0000313" key="14">
    <source>
        <dbReference type="Proteomes" id="UP000024329"/>
    </source>
</evidence>
<dbReference type="GeneID" id="78486533"/>